<accession>D1B1J8</accession>
<reference evidence="1 2" key="2">
    <citation type="journal article" date="2010" name="Stand. Genomic Sci.">
        <title>Complete genome sequence of Sulfurospirillum deleyianum type strain (5175).</title>
        <authorList>
            <person name="Sikorski J."/>
            <person name="Lapidus A."/>
            <person name="Copeland A."/>
            <person name="Glavina Del Rio T."/>
            <person name="Nolan M."/>
            <person name="Lucas S."/>
            <person name="Chen F."/>
            <person name="Tice H."/>
            <person name="Cheng J.F."/>
            <person name="Saunders E."/>
            <person name="Bruce D."/>
            <person name="Goodwin L."/>
            <person name="Pitluck S."/>
            <person name="Ovchinnikova G."/>
            <person name="Pati A."/>
            <person name="Ivanova N."/>
            <person name="Mavromatis K."/>
            <person name="Chen A."/>
            <person name="Palaniappan K."/>
            <person name="Chain P."/>
            <person name="Land M."/>
            <person name="Hauser L."/>
            <person name="Chang Y.J."/>
            <person name="Jeffries C.D."/>
            <person name="Brettin T."/>
            <person name="Detter J.C."/>
            <person name="Han C."/>
            <person name="Rohde M."/>
            <person name="Lang E."/>
            <person name="Spring S."/>
            <person name="Goker M."/>
            <person name="Bristow J."/>
            <person name="Eisen J.A."/>
            <person name="Markowitz V."/>
            <person name="Hugenholtz P."/>
            <person name="Kyrpides N.C."/>
            <person name="Klenk H.P."/>
        </authorList>
    </citation>
    <scope>NUCLEOTIDE SEQUENCE [LARGE SCALE GENOMIC DNA]</scope>
    <source>
        <strain evidence="2">ATCC 51133 / DSM 6946 / 5175</strain>
    </source>
</reference>
<sequence>MKPISSKQLLHFYARMPEPLQQEVLEKTFEQYYTLKSRNTEGLNRSMLYHQALLFVLKQYNDTLTLGSAKKNSKELDSLDAKNKLQLKMFDSSQKRSAKKRSKLLDQYASLIYQLKEKEGKSYSQICLHLGKSKKFKVDTTYLCKLYPIIKQNIEDLKAMTMEKNSIL</sequence>
<dbReference type="HOGENOM" id="CLU_135079_0_0_7"/>
<name>D1B1J8_SULD5</name>
<dbReference type="AlphaFoldDB" id="D1B1J8"/>
<evidence type="ECO:0000313" key="1">
    <source>
        <dbReference type="EMBL" id="ACZ11968.1"/>
    </source>
</evidence>
<dbReference type="OrthoDB" id="5339498at2"/>
<dbReference type="Proteomes" id="UP000002222">
    <property type="component" value="Chromosome"/>
</dbReference>
<evidence type="ECO:0000313" key="2">
    <source>
        <dbReference type="Proteomes" id="UP000002222"/>
    </source>
</evidence>
<keyword evidence="2" id="KW-1185">Reference proteome</keyword>
<reference evidence="2" key="1">
    <citation type="submission" date="2009-11" db="EMBL/GenBank/DDBJ databases">
        <title>The complete genome of Sulfurospirillum deleyianum DSM 6946.</title>
        <authorList>
            <consortium name="US DOE Joint Genome Institute (JGI-PGF)"/>
            <person name="Lucas S."/>
            <person name="Copeland A."/>
            <person name="Lapidus A."/>
            <person name="Glavina del Rio T."/>
            <person name="Dalin E."/>
            <person name="Tice H."/>
            <person name="Bruce D."/>
            <person name="Goodwin L."/>
            <person name="Pitluck S."/>
            <person name="Kyrpides N."/>
            <person name="Mavromatis K."/>
            <person name="Ivanova N."/>
            <person name="Ovchinnikova G."/>
            <person name="Munk A.C."/>
            <person name="Lu M."/>
            <person name="Brettin T."/>
            <person name="Detter J.C."/>
            <person name="Han C."/>
            <person name="Tapia R."/>
            <person name="Larimer F."/>
            <person name="Land M."/>
            <person name="Hauser L."/>
            <person name="Markowitz V."/>
            <person name="Cheng J.F."/>
            <person name="Hugenholtz P."/>
            <person name="Woyke T."/>
            <person name="Wu D."/>
            <person name="Aumann P."/>
            <person name="Schneider S."/>
            <person name="Lang E."/>
            <person name="Spring S."/>
            <person name="Klenk H.P."/>
            <person name="Eisen J.A."/>
        </authorList>
    </citation>
    <scope>NUCLEOTIDE SEQUENCE [LARGE SCALE GENOMIC DNA]</scope>
    <source>
        <strain evidence="2">ATCC 51133 / DSM 6946 / 5175</strain>
    </source>
</reference>
<dbReference type="EMBL" id="CP001816">
    <property type="protein sequence ID" value="ACZ11968.1"/>
    <property type="molecule type" value="Genomic_DNA"/>
</dbReference>
<dbReference type="RefSeq" id="WP_012856731.1">
    <property type="nucleotide sequence ID" value="NC_013512.1"/>
</dbReference>
<dbReference type="KEGG" id="sdl:Sdel_0938"/>
<proteinExistence type="predicted"/>
<gene>
    <name evidence="1" type="ordered locus">Sdel_0938</name>
</gene>
<organism evidence="1 2">
    <name type="scientific">Sulfurospirillum deleyianum (strain ATCC 51133 / DSM 6946 / 5175)</name>
    <dbReference type="NCBI Taxonomy" id="525898"/>
    <lineage>
        <taxon>Bacteria</taxon>
        <taxon>Pseudomonadati</taxon>
        <taxon>Campylobacterota</taxon>
        <taxon>Epsilonproteobacteria</taxon>
        <taxon>Campylobacterales</taxon>
        <taxon>Sulfurospirillaceae</taxon>
        <taxon>Sulfurospirillum</taxon>
    </lineage>
</organism>
<protein>
    <submittedName>
        <fullName evidence="1">Uncharacterized protein</fullName>
    </submittedName>
</protein>